<dbReference type="AlphaFoldDB" id="A0A495X3B4"/>
<keyword evidence="2" id="KW-1185">Reference proteome</keyword>
<proteinExistence type="predicted"/>
<reference evidence="1 2" key="1">
    <citation type="submission" date="2018-10" db="EMBL/GenBank/DDBJ databases">
        <title>Sequencing the genomes of 1000 actinobacteria strains.</title>
        <authorList>
            <person name="Klenk H.-P."/>
        </authorList>
    </citation>
    <scope>NUCLEOTIDE SEQUENCE [LARGE SCALE GENOMIC DNA]</scope>
    <source>
        <strain evidence="1 2">DSM 43911</strain>
    </source>
</reference>
<organism evidence="1 2">
    <name type="scientific">Saccharothrix variisporea</name>
    <dbReference type="NCBI Taxonomy" id="543527"/>
    <lineage>
        <taxon>Bacteria</taxon>
        <taxon>Bacillati</taxon>
        <taxon>Actinomycetota</taxon>
        <taxon>Actinomycetes</taxon>
        <taxon>Pseudonocardiales</taxon>
        <taxon>Pseudonocardiaceae</taxon>
        <taxon>Saccharothrix</taxon>
    </lineage>
</organism>
<dbReference type="RefSeq" id="WP_121219625.1">
    <property type="nucleotide sequence ID" value="NZ_JBIUBA010000004.1"/>
</dbReference>
<evidence type="ECO:0000313" key="2">
    <source>
        <dbReference type="Proteomes" id="UP000272729"/>
    </source>
</evidence>
<dbReference type="OrthoDB" id="5116616at2"/>
<dbReference type="InterPro" id="IPR021527">
    <property type="entry name" value="DUF2795"/>
</dbReference>
<protein>
    <submittedName>
        <fullName evidence="1">Uncharacterized protein DUF2795</fullName>
    </submittedName>
</protein>
<accession>A0A495X3B4</accession>
<gene>
    <name evidence="1" type="ORF">DFJ66_1724</name>
</gene>
<name>A0A495X3B4_9PSEU</name>
<dbReference type="EMBL" id="RBXR01000001">
    <property type="protein sequence ID" value="RKT68532.1"/>
    <property type="molecule type" value="Genomic_DNA"/>
</dbReference>
<dbReference type="Proteomes" id="UP000272729">
    <property type="component" value="Unassembled WGS sequence"/>
</dbReference>
<dbReference type="Pfam" id="PF11387">
    <property type="entry name" value="DUF2795"/>
    <property type="match status" value="1"/>
</dbReference>
<sequence length="71" mass="7783">MSDTTTVDRLRTALRDVRYPADKAQLADHASRNNADEDTVHVLRSIPDGVGPFGSFDEVLTSVPIDQSREG</sequence>
<evidence type="ECO:0000313" key="1">
    <source>
        <dbReference type="EMBL" id="RKT68532.1"/>
    </source>
</evidence>
<comment type="caution">
    <text evidence="1">The sequence shown here is derived from an EMBL/GenBank/DDBJ whole genome shotgun (WGS) entry which is preliminary data.</text>
</comment>